<dbReference type="AlphaFoldDB" id="A0A3P9MXV0"/>
<dbReference type="STRING" id="8081.ENSPREP00000002134"/>
<evidence type="ECO:0000256" key="2">
    <source>
        <dbReference type="ARBA" id="ARBA00022723"/>
    </source>
</evidence>
<feature type="domain" description="C3H1-type" evidence="9">
    <location>
        <begin position="25"/>
        <end position="52"/>
    </location>
</feature>
<keyword evidence="3 7" id="KW-0863">Zinc-finger</keyword>
<dbReference type="InterPro" id="IPR037197">
    <property type="entry name" value="WWE_dom_sf"/>
</dbReference>
<evidence type="ECO:0000256" key="4">
    <source>
        <dbReference type="ARBA" id="ARBA00022833"/>
    </source>
</evidence>
<dbReference type="PANTHER" id="PTHR45740:SF14">
    <property type="entry name" value="NOVEL PROTEIN"/>
    <property type="match status" value="1"/>
</dbReference>
<name>A0A3P9MXV0_POERE</name>
<evidence type="ECO:0000259" key="10">
    <source>
        <dbReference type="PROSITE" id="PS50918"/>
    </source>
</evidence>
<reference evidence="12" key="1">
    <citation type="submission" date="2013-11" db="EMBL/GenBank/DDBJ databases">
        <title>The genomic landscape of the Guanapo guppy.</title>
        <authorList>
            <person name="Kuenstner A."/>
            <person name="Dreyer C."/>
        </authorList>
    </citation>
    <scope>NUCLEOTIDE SEQUENCE</scope>
    <source>
        <strain evidence="12">Guanapo</strain>
    </source>
</reference>
<dbReference type="Pfam" id="PF02825">
    <property type="entry name" value="WWE"/>
    <property type="match status" value="1"/>
</dbReference>
<feature type="domain" description="WWE" evidence="10">
    <location>
        <begin position="217"/>
        <end position="303"/>
    </location>
</feature>
<dbReference type="Proteomes" id="UP000242638">
    <property type="component" value="Unassembled WGS sequence"/>
</dbReference>
<keyword evidence="5" id="KW-0539">Nucleus</keyword>
<dbReference type="InterPro" id="IPR041367">
    <property type="entry name" value="Znf-CCCH_4"/>
</dbReference>
<dbReference type="GeneTree" id="ENSGT00940000164581"/>
<dbReference type="SUPFAM" id="SSF90229">
    <property type="entry name" value="CCCH zinc finger"/>
    <property type="match status" value="1"/>
</dbReference>
<evidence type="ECO:0000313" key="12">
    <source>
        <dbReference type="Proteomes" id="UP000242638"/>
    </source>
</evidence>
<dbReference type="Bgee" id="ENSPREG00000001561">
    <property type="expression patterns" value="Expressed in caudal fin and 1 other cell type or tissue"/>
</dbReference>
<evidence type="ECO:0000313" key="11">
    <source>
        <dbReference type="Ensembl" id="ENSPREP00000002134.1"/>
    </source>
</evidence>
<evidence type="ECO:0000256" key="8">
    <source>
        <dbReference type="SAM" id="MobiDB-lite"/>
    </source>
</evidence>
<evidence type="ECO:0000256" key="6">
    <source>
        <dbReference type="ARBA" id="ARBA00024347"/>
    </source>
</evidence>
<dbReference type="SUPFAM" id="SSF117839">
    <property type="entry name" value="WWE domain"/>
    <property type="match status" value="1"/>
</dbReference>
<dbReference type="SMART" id="SM00356">
    <property type="entry name" value="ZnF_C3H1"/>
    <property type="match status" value="2"/>
</dbReference>
<protein>
    <submittedName>
        <fullName evidence="11">Si:ch211-244b2.4</fullName>
    </submittedName>
</protein>
<dbReference type="InterPro" id="IPR000571">
    <property type="entry name" value="Znf_CCCH"/>
</dbReference>
<keyword evidence="4 7" id="KW-0862">Zinc</keyword>
<dbReference type="Pfam" id="PF23466">
    <property type="entry name" value="WWE_4"/>
    <property type="match status" value="1"/>
</dbReference>
<evidence type="ECO:0000256" key="5">
    <source>
        <dbReference type="ARBA" id="ARBA00023242"/>
    </source>
</evidence>
<dbReference type="PROSITE" id="PS50103">
    <property type="entry name" value="ZF_C3H1"/>
    <property type="match status" value="2"/>
</dbReference>
<dbReference type="Pfam" id="PF14608">
    <property type="entry name" value="zf-CCCH_2"/>
    <property type="match status" value="1"/>
</dbReference>
<evidence type="ECO:0000256" key="7">
    <source>
        <dbReference type="PROSITE-ProRule" id="PRU00723"/>
    </source>
</evidence>
<evidence type="ECO:0000259" key="9">
    <source>
        <dbReference type="PROSITE" id="PS50103"/>
    </source>
</evidence>
<keyword evidence="2 7" id="KW-0479">Metal-binding</keyword>
<sequence>SEDSNESDFESESEQESDSEDDSQIYTKQPCKYYNRGGCKNGASCSYLHVCKYFLTGSCRYGSSCKLNHNPQLTDGRPYQWQINGGNGWKDVENDHIIEAQYSLPHTKSIKIYNTPYGAVCIDFIKIRVYGKNLKVRRLDDGNAVWNWYCTLSRKWRKYGDKVDGNPGPVKSSDIERKFQSNPKSSFTFTAGVETFQIKFPGDSKLWFCYFRAALLVGSFQTLSVGTKPQWQFEGKGGNWHSFKHRVSTSSDCSITSDDIESKYQLNPTDTMKFKINGQPYKLDFGAMIQINQTNNHKRKIRRVLV</sequence>
<dbReference type="OMA" id="GRYYQWQ"/>
<dbReference type="GO" id="GO:1990404">
    <property type="term" value="F:NAD+-protein mono-ADP-ribosyltransferase activity"/>
    <property type="evidence" value="ECO:0007669"/>
    <property type="project" value="TreeGrafter"/>
</dbReference>
<feature type="zinc finger region" description="C3H1-type" evidence="7">
    <location>
        <begin position="53"/>
        <end position="72"/>
    </location>
</feature>
<dbReference type="Ensembl" id="ENSPRET00000002179.1">
    <property type="protein sequence ID" value="ENSPREP00000002134.1"/>
    <property type="gene ID" value="ENSPREG00000001561.1"/>
</dbReference>
<feature type="region of interest" description="Disordered" evidence="8">
    <location>
        <begin position="1"/>
        <end position="23"/>
    </location>
</feature>
<dbReference type="GO" id="GO:0003950">
    <property type="term" value="F:NAD+ poly-ADP-ribosyltransferase activity"/>
    <property type="evidence" value="ECO:0007669"/>
    <property type="project" value="TreeGrafter"/>
</dbReference>
<dbReference type="Gene3D" id="3.30.720.50">
    <property type="match status" value="2"/>
</dbReference>
<dbReference type="GO" id="GO:0008270">
    <property type="term" value="F:zinc ion binding"/>
    <property type="evidence" value="ECO:0007669"/>
    <property type="project" value="UniProtKB-KW"/>
</dbReference>
<keyword evidence="12" id="KW-1185">Reference proteome</keyword>
<dbReference type="Gene3D" id="4.10.1000.10">
    <property type="entry name" value="Zinc finger, CCCH-type"/>
    <property type="match status" value="2"/>
</dbReference>
<comment type="subcellular location">
    <subcellularLocation>
        <location evidence="1">Nucleus</location>
    </subcellularLocation>
</comment>
<dbReference type="InterPro" id="IPR036855">
    <property type="entry name" value="Znf_CCCH_sf"/>
</dbReference>
<dbReference type="InterPro" id="IPR051712">
    <property type="entry name" value="ARTD-AVP"/>
</dbReference>
<feature type="domain" description="C3H1-type" evidence="9">
    <location>
        <begin position="53"/>
        <end position="72"/>
    </location>
</feature>
<dbReference type="Pfam" id="PF18044">
    <property type="entry name" value="zf-CCCH_4"/>
    <property type="match status" value="1"/>
</dbReference>
<dbReference type="PROSITE" id="PS50918">
    <property type="entry name" value="WWE"/>
    <property type="match status" value="1"/>
</dbReference>
<reference evidence="11" key="2">
    <citation type="submission" date="2025-08" db="UniProtKB">
        <authorList>
            <consortium name="Ensembl"/>
        </authorList>
    </citation>
    <scope>IDENTIFICATION</scope>
    <source>
        <strain evidence="11">Guanapo</strain>
    </source>
</reference>
<reference evidence="11" key="3">
    <citation type="submission" date="2025-09" db="UniProtKB">
        <authorList>
            <consortium name="Ensembl"/>
        </authorList>
    </citation>
    <scope>IDENTIFICATION</scope>
    <source>
        <strain evidence="11">Guanapo</strain>
    </source>
</reference>
<evidence type="ECO:0000256" key="1">
    <source>
        <dbReference type="ARBA" id="ARBA00004123"/>
    </source>
</evidence>
<evidence type="ECO:0000256" key="3">
    <source>
        <dbReference type="ARBA" id="ARBA00022771"/>
    </source>
</evidence>
<proteinExistence type="inferred from homology"/>
<dbReference type="PANTHER" id="PTHR45740">
    <property type="entry name" value="POLY [ADP-RIBOSE] POLYMERASE"/>
    <property type="match status" value="1"/>
</dbReference>
<feature type="zinc finger region" description="C3H1-type" evidence="7">
    <location>
        <begin position="25"/>
        <end position="52"/>
    </location>
</feature>
<accession>A0A3P9MXV0</accession>
<dbReference type="InterPro" id="IPR004170">
    <property type="entry name" value="WWE_dom"/>
</dbReference>
<organism evidence="11 12">
    <name type="scientific">Poecilia reticulata</name>
    <name type="common">Guppy</name>
    <name type="synonym">Acanthophacelus reticulatus</name>
    <dbReference type="NCBI Taxonomy" id="8081"/>
    <lineage>
        <taxon>Eukaryota</taxon>
        <taxon>Metazoa</taxon>
        <taxon>Chordata</taxon>
        <taxon>Craniata</taxon>
        <taxon>Vertebrata</taxon>
        <taxon>Euteleostomi</taxon>
        <taxon>Actinopterygii</taxon>
        <taxon>Neopterygii</taxon>
        <taxon>Teleostei</taxon>
        <taxon>Neoteleostei</taxon>
        <taxon>Acanthomorphata</taxon>
        <taxon>Ovalentaria</taxon>
        <taxon>Atherinomorphae</taxon>
        <taxon>Cyprinodontiformes</taxon>
        <taxon>Poeciliidae</taxon>
        <taxon>Poeciliinae</taxon>
        <taxon>Poecilia</taxon>
    </lineage>
</organism>
<dbReference type="GO" id="GO:0005634">
    <property type="term" value="C:nucleus"/>
    <property type="evidence" value="ECO:0007669"/>
    <property type="project" value="UniProtKB-SubCell"/>
</dbReference>
<comment type="similarity">
    <text evidence="6">Belongs to the ARTD/PARP family.</text>
</comment>